<name>A0A432VQ21_9GAMM</name>
<evidence type="ECO:0000256" key="6">
    <source>
        <dbReference type="ARBA" id="ARBA00022692"/>
    </source>
</evidence>
<dbReference type="GO" id="GO:0015627">
    <property type="term" value="C:type II protein secretion system complex"/>
    <property type="evidence" value="ECO:0007669"/>
    <property type="project" value="InterPro"/>
</dbReference>
<keyword evidence="5" id="KW-0997">Cell inner membrane</keyword>
<dbReference type="GO" id="GO:0015628">
    <property type="term" value="P:protein secretion by the type II secretion system"/>
    <property type="evidence" value="ECO:0007669"/>
    <property type="project" value="InterPro"/>
</dbReference>
<evidence type="ECO:0000256" key="10">
    <source>
        <dbReference type="SAM" id="Phobius"/>
    </source>
</evidence>
<protein>
    <recommendedName>
        <fullName evidence="13">Type II secretion system protein M</fullName>
    </recommendedName>
</protein>
<dbReference type="InterPro" id="IPR023229">
    <property type="entry name" value="T2SS_M_periplasmic_sf"/>
</dbReference>
<evidence type="ECO:0008006" key="13">
    <source>
        <dbReference type="Google" id="ProtNLM"/>
    </source>
</evidence>
<dbReference type="Pfam" id="PF04612">
    <property type="entry name" value="T2SSM"/>
    <property type="match status" value="1"/>
</dbReference>
<evidence type="ECO:0000313" key="11">
    <source>
        <dbReference type="EMBL" id="RUO18262.1"/>
    </source>
</evidence>
<keyword evidence="12" id="KW-1185">Reference proteome</keyword>
<dbReference type="InterPro" id="IPR007690">
    <property type="entry name" value="T2SS_GspM"/>
</dbReference>
<dbReference type="EMBL" id="PIPI01000010">
    <property type="protein sequence ID" value="RUO18262.1"/>
    <property type="molecule type" value="Genomic_DNA"/>
</dbReference>
<dbReference type="Proteomes" id="UP000288212">
    <property type="component" value="Unassembled WGS sequence"/>
</dbReference>
<evidence type="ECO:0000256" key="2">
    <source>
        <dbReference type="ARBA" id="ARBA00010637"/>
    </source>
</evidence>
<gene>
    <name evidence="11" type="ORF">CWE06_11470</name>
</gene>
<evidence type="ECO:0000256" key="3">
    <source>
        <dbReference type="ARBA" id="ARBA00022448"/>
    </source>
</evidence>
<evidence type="ECO:0000256" key="1">
    <source>
        <dbReference type="ARBA" id="ARBA00004377"/>
    </source>
</evidence>
<dbReference type="SUPFAM" id="SSF103054">
    <property type="entry name" value="General secretion pathway protein M, EpsM"/>
    <property type="match status" value="1"/>
</dbReference>
<evidence type="ECO:0000256" key="5">
    <source>
        <dbReference type="ARBA" id="ARBA00022519"/>
    </source>
</evidence>
<dbReference type="GO" id="GO:0005886">
    <property type="term" value="C:plasma membrane"/>
    <property type="evidence" value="ECO:0007669"/>
    <property type="project" value="UniProtKB-SubCell"/>
</dbReference>
<keyword evidence="9 10" id="KW-0472">Membrane</keyword>
<keyword evidence="8 10" id="KW-1133">Transmembrane helix</keyword>
<organism evidence="11 12">
    <name type="scientific">Aliidiomarina haloalkalitolerans</name>
    <dbReference type="NCBI Taxonomy" id="859059"/>
    <lineage>
        <taxon>Bacteria</taxon>
        <taxon>Pseudomonadati</taxon>
        <taxon>Pseudomonadota</taxon>
        <taxon>Gammaproteobacteria</taxon>
        <taxon>Alteromonadales</taxon>
        <taxon>Idiomarinaceae</taxon>
        <taxon>Aliidiomarina</taxon>
    </lineage>
</organism>
<proteinExistence type="inferred from homology"/>
<comment type="caution">
    <text evidence="11">The sequence shown here is derived from an EMBL/GenBank/DDBJ whole genome shotgun (WGS) entry which is preliminary data.</text>
</comment>
<sequence length="184" mass="21046">MSVMTKVTAPVMQRMQPTITKYQGQLTQRWQGLQEREQRLIQVMAVMLVAAILWFGIWQPLNEREARAQMQLQGHYETQRFVAQQISQVLYARANQRQGVQAVRADQLNSVVNQLTGQLELEVSRSQPQNESLVLVFNEAQFNALLQFIQQLSERGVVIENLDVAESNTTGVVRVRRLQIRAAG</sequence>
<comment type="subcellular location">
    <subcellularLocation>
        <location evidence="1">Cell inner membrane</location>
        <topology evidence="1">Single-pass membrane protein</topology>
    </subcellularLocation>
</comment>
<evidence type="ECO:0000256" key="9">
    <source>
        <dbReference type="ARBA" id="ARBA00023136"/>
    </source>
</evidence>
<reference evidence="11 12" key="1">
    <citation type="journal article" date="2011" name="Front. Microbiol.">
        <title>Genomic signatures of strain selection and enhancement in Bacillus atrophaeus var. globigii, a historical biowarfare simulant.</title>
        <authorList>
            <person name="Gibbons H.S."/>
            <person name="Broomall S.M."/>
            <person name="McNew L.A."/>
            <person name="Daligault H."/>
            <person name="Chapman C."/>
            <person name="Bruce D."/>
            <person name="Karavis M."/>
            <person name="Krepps M."/>
            <person name="McGregor P.A."/>
            <person name="Hong C."/>
            <person name="Park K.H."/>
            <person name="Akmal A."/>
            <person name="Feldman A."/>
            <person name="Lin J.S."/>
            <person name="Chang W.E."/>
            <person name="Higgs B.W."/>
            <person name="Demirev P."/>
            <person name="Lindquist J."/>
            <person name="Liem A."/>
            <person name="Fochler E."/>
            <person name="Read T.D."/>
            <person name="Tapia R."/>
            <person name="Johnson S."/>
            <person name="Bishop-Lilly K.A."/>
            <person name="Detter C."/>
            <person name="Han C."/>
            <person name="Sozhamannan S."/>
            <person name="Rosenzweig C.N."/>
            <person name="Skowronski E.W."/>
        </authorList>
    </citation>
    <scope>NUCLEOTIDE SEQUENCE [LARGE SCALE GENOMIC DNA]</scope>
    <source>
        <strain evidence="11 12">AK5</strain>
    </source>
</reference>
<feature type="transmembrane region" description="Helical" evidence="10">
    <location>
        <begin position="40"/>
        <end position="61"/>
    </location>
</feature>
<dbReference type="Gene3D" id="3.30.1360.100">
    <property type="entry name" value="General secretion pathway protein M, EpsM"/>
    <property type="match status" value="1"/>
</dbReference>
<evidence type="ECO:0000256" key="4">
    <source>
        <dbReference type="ARBA" id="ARBA00022475"/>
    </source>
</evidence>
<evidence type="ECO:0000256" key="7">
    <source>
        <dbReference type="ARBA" id="ARBA00022927"/>
    </source>
</evidence>
<dbReference type="PIRSF" id="PIRSF006291">
    <property type="entry name" value="GspM"/>
    <property type="match status" value="1"/>
</dbReference>
<accession>A0A432VQ21</accession>
<evidence type="ECO:0000313" key="12">
    <source>
        <dbReference type="Proteomes" id="UP000288212"/>
    </source>
</evidence>
<evidence type="ECO:0000256" key="8">
    <source>
        <dbReference type="ARBA" id="ARBA00022989"/>
    </source>
</evidence>
<dbReference type="OrthoDB" id="6624834at2"/>
<keyword evidence="7" id="KW-0653">Protein transport</keyword>
<keyword evidence="4" id="KW-1003">Cell membrane</keyword>
<dbReference type="RefSeq" id="WP_126794361.1">
    <property type="nucleotide sequence ID" value="NZ_PIPI01000010.1"/>
</dbReference>
<dbReference type="AlphaFoldDB" id="A0A432VQ21"/>
<keyword evidence="6 10" id="KW-0812">Transmembrane</keyword>
<comment type="similarity">
    <text evidence="2">Belongs to the GSP M family.</text>
</comment>
<keyword evidence="3" id="KW-0813">Transport</keyword>